<reference evidence="17 18" key="1">
    <citation type="journal article" date="2018" name="Mycol. Prog.">
        <title>Coniella lustricola, a new species from submerged detritus.</title>
        <authorList>
            <person name="Raudabaugh D.B."/>
            <person name="Iturriaga T."/>
            <person name="Carver A."/>
            <person name="Mondo S."/>
            <person name="Pangilinan J."/>
            <person name="Lipzen A."/>
            <person name="He G."/>
            <person name="Amirebrahimi M."/>
            <person name="Grigoriev I.V."/>
            <person name="Miller A.N."/>
        </authorList>
    </citation>
    <scope>NUCLEOTIDE SEQUENCE [LARGE SCALE GENOMIC DNA]</scope>
    <source>
        <strain evidence="17 18">B22-T-1</strain>
    </source>
</reference>
<dbReference type="Pfam" id="PF13621">
    <property type="entry name" value="Cupin_8"/>
    <property type="match status" value="1"/>
</dbReference>
<evidence type="ECO:0000256" key="1">
    <source>
        <dbReference type="ARBA" id="ARBA00001806"/>
    </source>
</evidence>
<dbReference type="InterPro" id="IPR003347">
    <property type="entry name" value="JmjC_dom"/>
</dbReference>
<comment type="similarity">
    <text evidence="3">Belongs to the methyltransferase superfamily. LCMT family.</text>
</comment>
<keyword evidence="7 17" id="KW-0489">Methyltransferase</keyword>
<keyword evidence="8 17" id="KW-0808">Transferase</keyword>
<dbReference type="EMBL" id="KZ678577">
    <property type="protein sequence ID" value="PSR79145.1"/>
    <property type="molecule type" value="Genomic_DNA"/>
</dbReference>
<gene>
    <name evidence="17" type="ORF">BD289DRAFT_375827</name>
</gene>
<protein>
    <recommendedName>
        <fullName evidence="6">tRNA wybutosine-synthesizing protein 4</fullName>
        <ecNumber evidence="5">2.1.1.290</ecNumber>
        <ecNumber evidence="4">2.3.1.231</ecNumber>
    </recommendedName>
    <alternativeName>
        <fullName evidence="13">Leucine carboxyl methyltransferase 2</fullName>
    </alternativeName>
    <alternativeName>
        <fullName evidence="14">tRNA(Phe) (7-(3-amino-3-(methoxycarbonyl)propyl)wyosine(37)-N)-methoxycarbonyltransferase</fullName>
    </alternativeName>
    <alternativeName>
        <fullName evidence="12">tRNA(Phe) (7-(3-amino-3-carboxypropyl)wyosine(37)-O)-methyltransferase</fullName>
    </alternativeName>
</protein>
<evidence type="ECO:0000256" key="14">
    <source>
        <dbReference type="ARBA" id="ARBA00030847"/>
    </source>
</evidence>
<dbReference type="InterPro" id="IPR011043">
    <property type="entry name" value="Gal_Oxase/kelch_b-propeller"/>
</dbReference>
<dbReference type="PANTHER" id="PTHR46529">
    <property type="entry name" value="TRNA WYBUTOSINE-SYNTHESIZING PROTEIN 4"/>
    <property type="match status" value="1"/>
</dbReference>
<accession>A0A2T2ZXR1</accession>
<comment type="pathway">
    <text evidence="2">tRNA modification; wybutosine-tRNA(Phe) biosynthesis.</text>
</comment>
<evidence type="ECO:0000256" key="6">
    <source>
        <dbReference type="ARBA" id="ARBA00018045"/>
    </source>
</evidence>
<comment type="catalytic activity">
    <reaction evidence="1">
        <text>7-[(3S)-3-amino-3-carboxypropyl]wyosine(37) in tRNA(Phe) + S-adenosyl-L-methionine = 7-[(3S)-(3-amino-3-methoxycarbonyl)propyl]wyosine(37) in tRNA(Phe) + S-adenosyl-L-homocysteine</text>
        <dbReference type="Rhea" id="RHEA:36903"/>
        <dbReference type="Rhea" id="RHEA-COMP:10379"/>
        <dbReference type="Rhea" id="RHEA-COMP:11844"/>
        <dbReference type="ChEBI" id="CHEBI:57856"/>
        <dbReference type="ChEBI" id="CHEBI:59789"/>
        <dbReference type="ChEBI" id="CHEBI:73543"/>
        <dbReference type="ChEBI" id="CHEBI:74275"/>
        <dbReference type="EC" id="2.1.1.290"/>
    </reaction>
</comment>
<name>A0A2T2ZXR1_9PEZI</name>
<evidence type="ECO:0000256" key="9">
    <source>
        <dbReference type="ARBA" id="ARBA00022691"/>
    </source>
</evidence>
<evidence type="ECO:0000256" key="12">
    <source>
        <dbReference type="ARBA" id="ARBA00029750"/>
    </source>
</evidence>
<dbReference type="STRING" id="2025994.A0A2T2ZXR1"/>
<dbReference type="FunFam" id="2.60.120.650:FF:000043">
    <property type="entry name" value="tRNA wybutosine-synthesizing protein 4"/>
    <property type="match status" value="1"/>
</dbReference>
<dbReference type="GO" id="GO:0031591">
    <property type="term" value="P:wybutosine biosynthetic process"/>
    <property type="evidence" value="ECO:0007669"/>
    <property type="project" value="TreeGrafter"/>
</dbReference>
<dbReference type="Pfam" id="PF04072">
    <property type="entry name" value="LCM"/>
    <property type="match status" value="1"/>
</dbReference>
<dbReference type="SUPFAM" id="SSF51197">
    <property type="entry name" value="Clavaminate synthase-like"/>
    <property type="match status" value="1"/>
</dbReference>
<dbReference type="EC" id="2.3.1.231" evidence="4"/>
<evidence type="ECO:0000256" key="2">
    <source>
        <dbReference type="ARBA" id="ARBA00004797"/>
    </source>
</evidence>
<dbReference type="Gene3D" id="6.10.140.1470">
    <property type="match status" value="1"/>
</dbReference>
<evidence type="ECO:0000313" key="18">
    <source>
        <dbReference type="Proteomes" id="UP000241462"/>
    </source>
</evidence>
<dbReference type="UniPathway" id="UPA00375"/>
<evidence type="ECO:0000256" key="13">
    <source>
        <dbReference type="ARBA" id="ARBA00030231"/>
    </source>
</evidence>
<evidence type="ECO:0000256" key="7">
    <source>
        <dbReference type="ARBA" id="ARBA00022603"/>
    </source>
</evidence>
<evidence type="ECO:0000259" key="16">
    <source>
        <dbReference type="PROSITE" id="PS51184"/>
    </source>
</evidence>
<dbReference type="InterPro" id="IPR029063">
    <property type="entry name" value="SAM-dependent_MTases_sf"/>
</dbReference>
<dbReference type="InterPro" id="IPR007213">
    <property type="entry name" value="Ppm1/Ppm2/Tcmp"/>
</dbReference>
<sequence>MGPRKRQERGSEQHADSGLGAAKGEDMLVMATNNSSIVSKRSVERLYYPDEPHFFRFFVNKHQRRAPLINRGYHLRLHVIDVTLRNFLSQPSSRPKVVVNLGCGSDVIPWQCWTRYPQDCSNSRAIFVDVDFPHLIQRKRQVVLNTPELVSQLPQLDAQPTKPNLFLASHHYYQVGCDLRQIATLEAALASIVDVSECVFLFVAEVSITYMETETADSVVDWAAKLGQAEFCLLEQILPDGPDHPFATTMTSHFDKLSTPIKSVTTYPTIAQQRTRFQDRGWPNVDAQSLWSAWNDDKFFTVESRQRLDLVEPFDEWEEFALFGAHYVLLHAKNTGEDSFSAHADVAHTAIRTEEVDVKFERPTGQNGLRRFGGAMTTTSALGNEFIVNCLGLGRSTRLPSYDVYTRKDTPMGLQMDTLGGPTSRMCFTLTDLGCRGFLLTGGRTSPAKAMGDCWLFTPNTQKWEPTYDLPIPLFRHSACRLGNSSLALVYGGKSGASEISDAIMVYHPQRGWLNCQSRGALQPEHVFGATLICSGRSQTSASCADFHGFLMGGLSAGGMRTSQIMAWNLSAPIIIFSSVDNLGSETVNLLSRFGASHVQQGEDLILVGGIGHNGFFSRKDDIALFSRSGSSIKEVSRLLMPASSAPRPLLVGSSVVSTRDGDIVIIGGAATCFSMGTFWTPGAYTLRRPTQVVVNVERPILGWEFSQSGELVQTSQGNVQQMDNNSNQPVEIRAVQRTSIDSRESFAKIMEQGLPVILEGLDLGSCLSKWTLDYLTKAIGETRKVVVHEAQSKKMDFTAKNFRYTTMGFGNFAKRVLKGDRLYLRALSQDAPADRAASLEQDFPSLAADFVIPDHLHICQDNIHSSILRVSGAVNMWLHYVPDVQANIYCQISGSKRMVLFPPADVSHLAFAPGASSSSLDIFGSQASPILRNCHPLEAILNPGDVLYLPPLWLHTAEPVMGQSIAVNVFFRSLRPDSYGTGRDVYGNQDLAAYDKGRKDVNKIATAFTKVPLTYKQFYLLRLAQELAEKARDPGP</sequence>
<dbReference type="GO" id="GO:0030488">
    <property type="term" value="P:tRNA methylation"/>
    <property type="evidence" value="ECO:0007669"/>
    <property type="project" value="TreeGrafter"/>
</dbReference>
<proteinExistence type="inferred from homology"/>
<dbReference type="PROSITE" id="PS51184">
    <property type="entry name" value="JMJC"/>
    <property type="match status" value="1"/>
</dbReference>
<dbReference type="Pfam" id="PF13418">
    <property type="entry name" value="Beta-prop_TYW4"/>
    <property type="match status" value="1"/>
</dbReference>
<dbReference type="FunCoup" id="A0A2T2ZXR1">
    <property type="interactions" value="96"/>
</dbReference>
<evidence type="ECO:0000256" key="10">
    <source>
        <dbReference type="ARBA" id="ARBA00022694"/>
    </source>
</evidence>
<evidence type="ECO:0000256" key="8">
    <source>
        <dbReference type="ARBA" id="ARBA00022679"/>
    </source>
</evidence>
<keyword evidence="18" id="KW-1185">Reference proteome</keyword>
<dbReference type="Proteomes" id="UP000241462">
    <property type="component" value="Unassembled WGS sequence"/>
</dbReference>
<dbReference type="EC" id="2.1.1.290" evidence="5"/>
<dbReference type="OrthoDB" id="47172at2759"/>
<evidence type="ECO:0000256" key="15">
    <source>
        <dbReference type="ARBA" id="ARBA00049250"/>
    </source>
</evidence>
<organism evidence="17 18">
    <name type="scientific">Coniella lustricola</name>
    <dbReference type="NCBI Taxonomy" id="2025994"/>
    <lineage>
        <taxon>Eukaryota</taxon>
        <taxon>Fungi</taxon>
        <taxon>Dikarya</taxon>
        <taxon>Ascomycota</taxon>
        <taxon>Pezizomycotina</taxon>
        <taxon>Sordariomycetes</taxon>
        <taxon>Sordariomycetidae</taxon>
        <taxon>Diaporthales</taxon>
        <taxon>Schizoparmaceae</taxon>
        <taxon>Coniella</taxon>
    </lineage>
</organism>
<dbReference type="Gene3D" id="2.120.10.80">
    <property type="entry name" value="Kelch-type beta propeller"/>
    <property type="match status" value="1"/>
</dbReference>
<keyword evidence="9" id="KW-0949">S-adenosyl-L-methionine</keyword>
<dbReference type="Gene3D" id="2.60.120.650">
    <property type="entry name" value="Cupin"/>
    <property type="match status" value="1"/>
</dbReference>
<evidence type="ECO:0000256" key="5">
    <source>
        <dbReference type="ARBA" id="ARBA00012779"/>
    </source>
</evidence>
<comment type="catalytic activity">
    <reaction evidence="15">
        <text>7-[(3S)-(3-amino-3-methoxycarbonyl)propyl]wyosine(37) in tRNA(Phe) + S-adenosyl-L-methionine + CO2 = wybutosine(37) in tRNA(Phe) + S-adenosyl-L-homocysteine + 2 H(+)</text>
        <dbReference type="Rhea" id="RHEA:37119"/>
        <dbReference type="Rhea" id="RHEA-COMP:11844"/>
        <dbReference type="Rhea" id="RHEA-COMP:11847"/>
        <dbReference type="ChEBI" id="CHEBI:15378"/>
        <dbReference type="ChEBI" id="CHEBI:16526"/>
        <dbReference type="ChEBI" id="CHEBI:57856"/>
        <dbReference type="ChEBI" id="CHEBI:59789"/>
        <dbReference type="ChEBI" id="CHEBI:73544"/>
        <dbReference type="ChEBI" id="CHEBI:74275"/>
        <dbReference type="EC" id="2.3.1.231"/>
    </reaction>
</comment>
<dbReference type="SUPFAM" id="SSF50965">
    <property type="entry name" value="Galactose oxidase, central domain"/>
    <property type="match status" value="1"/>
</dbReference>
<dbReference type="AlphaFoldDB" id="A0A2T2ZXR1"/>
<evidence type="ECO:0000313" key="17">
    <source>
        <dbReference type="EMBL" id="PSR79145.1"/>
    </source>
</evidence>
<dbReference type="Gene3D" id="3.40.50.150">
    <property type="entry name" value="Vaccinia Virus protein VP39"/>
    <property type="match status" value="1"/>
</dbReference>
<dbReference type="InterPro" id="IPR015915">
    <property type="entry name" value="Kelch-typ_b-propeller"/>
</dbReference>
<dbReference type="InParanoid" id="A0A2T2ZXR1"/>
<evidence type="ECO:0000256" key="4">
    <source>
        <dbReference type="ARBA" id="ARBA00012155"/>
    </source>
</evidence>
<dbReference type="PANTHER" id="PTHR46529:SF1">
    <property type="entry name" value="TRNA WYBUTOSINE-SYNTHESIZING PROTEIN 4"/>
    <property type="match status" value="1"/>
</dbReference>
<comment type="function">
    <text evidence="11">Probable S-adenosyl-L-methionine-dependent methyltransferase that acts as a component of the wybutosine biosynthesis pathway. Wybutosine is a hyper modified guanosine with a tricyclic base found at the 3'-position adjacent to the anticodon of eukaryotic phenylalanine tRNA. May methylate the carboxyl group of leucine residues to form alpha-leucine ester residues.</text>
</comment>
<dbReference type="GO" id="GO:0008175">
    <property type="term" value="F:tRNA methyltransferase activity"/>
    <property type="evidence" value="ECO:0007669"/>
    <property type="project" value="TreeGrafter"/>
</dbReference>
<evidence type="ECO:0000256" key="11">
    <source>
        <dbReference type="ARBA" id="ARBA00025588"/>
    </source>
</evidence>
<keyword evidence="10" id="KW-0819">tRNA processing</keyword>
<evidence type="ECO:0000256" key="3">
    <source>
        <dbReference type="ARBA" id="ARBA00010703"/>
    </source>
</evidence>
<dbReference type="SUPFAM" id="SSF53335">
    <property type="entry name" value="S-adenosyl-L-methionine-dependent methyltransferases"/>
    <property type="match status" value="1"/>
</dbReference>
<feature type="domain" description="JmjC" evidence="16">
    <location>
        <begin position="842"/>
        <end position="989"/>
    </location>
</feature>
<dbReference type="InterPro" id="IPR041667">
    <property type="entry name" value="Cupin_8"/>
</dbReference>